<keyword evidence="9" id="KW-0812">Transmembrane</keyword>
<evidence type="ECO:0000256" key="5">
    <source>
        <dbReference type="ARBA" id="ARBA00022777"/>
    </source>
</evidence>
<dbReference type="PROSITE" id="PS00108">
    <property type="entry name" value="PROTEIN_KINASE_ST"/>
    <property type="match status" value="1"/>
</dbReference>
<gene>
    <name evidence="11" type="ORF">FHS12_004439</name>
</gene>
<dbReference type="InterPro" id="IPR017441">
    <property type="entry name" value="Protein_kinase_ATP_BS"/>
</dbReference>
<evidence type="ECO:0000256" key="9">
    <source>
        <dbReference type="SAM" id="Phobius"/>
    </source>
</evidence>
<dbReference type="CDD" id="cd14014">
    <property type="entry name" value="STKc_PknB_like"/>
    <property type="match status" value="1"/>
</dbReference>
<keyword evidence="4 7" id="KW-0547">Nucleotide-binding</keyword>
<dbReference type="PROSITE" id="PS00107">
    <property type="entry name" value="PROTEIN_KINASE_ATP"/>
    <property type="match status" value="1"/>
</dbReference>
<evidence type="ECO:0000259" key="10">
    <source>
        <dbReference type="PROSITE" id="PS50011"/>
    </source>
</evidence>
<accession>A0A7W5A922</accession>
<keyword evidence="6 7" id="KW-0067">ATP-binding</keyword>
<dbReference type="PANTHER" id="PTHR43289">
    <property type="entry name" value="MITOGEN-ACTIVATED PROTEIN KINASE KINASE KINASE 20-RELATED"/>
    <property type="match status" value="1"/>
</dbReference>
<keyword evidence="9" id="KW-0472">Membrane</keyword>
<keyword evidence="5" id="KW-0418">Kinase</keyword>
<dbReference type="EMBL" id="JACHXG010000011">
    <property type="protein sequence ID" value="MBB3091469.1"/>
    <property type="molecule type" value="Genomic_DNA"/>
</dbReference>
<dbReference type="Pfam" id="PF00069">
    <property type="entry name" value="Pkinase"/>
    <property type="match status" value="1"/>
</dbReference>
<protein>
    <recommendedName>
        <fullName evidence="1">non-specific serine/threonine protein kinase</fullName>
        <ecNumber evidence="1">2.7.11.1</ecNumber>
    </recommendedName>
</protein>
<keyword evidence="3" id="KW-0808">Transferase</keyword>
<dbReference type="EC" id="2.7.11.1" evidence="1"/>
<dbReference type="InterPro" id="IPR011009">
    <property type="entry name" value="Kinase-like_dom_sf"/>
</dbReference>
<proteinExistence type="predicted"/>
<dbReference type="Proteomes" id="UP000577707">
    <property type="component" value="Unassembled WGS sequence"/>
</dbReference>
<dbReference type="PROSITE" id="PS50011">
    <property type="entry name" value="PROTEIN_KINASE_DOM"/>
    <property type="match status" value="1"/>
</dbReference>
<feature type="domain" description="Protein kinase" evidence="10">
    <location>
        <begin position="10"/>
        <end position="263"/>
    </location>
</feature>
<dbReference type="GO" id="GO:0005524">
    <property type="term" value="F:ATP binding"/>
    <property type="evidence" value="ECO:0007669"/>
    <property type="project" value="UniProtKB-UniRule"/>
</dbReference>
<feature type="transmembrane region" description="Helical" evidence="9">
    <location>
        <begin position="312"/>
        <end position="333"/>
    </location>
</feature>
<sequence>MTLPQILGRLRQVKPLGSGGFAEVWLYHDPVLDSPVAVKVLSAQWTQADDIRERFLQEARFLRSVDSPHVVSVHDIGETPTGAPYFVMAYADAGSVAELIAQHPQGMPAPLVADLVTQAASGLDALHARSVIHRDVKPANILLTGGSDGRLRAMVADLGVARALDQHSEVTRQIGTPAYMAPEQFDESLPIDHRADVRSLGAVAWAMFAGRSPAPALTVVSRVPDLGTVAAVPATVSAVIMRALEPRAEDRWPDAGSFASALTAAAEGRAVAVPPPSEASTVLRSPGPAQSTPMPPPPPQPQQRPASRRRGAVLVAAAVGIALVLGGAATWFVTRGGPAEDPANGEETAGAKPVSGAETAAVRFVDALQAGDCEAAGLYIPDLDDPAAWDCTDDANGGDGFYYHILDDLDADGERRVEDLGDGLFRVVWVDQGYVNMQRQEDTLFKVQQVVCC</sequence>
<feature type="compositionally biased region" description="Pro residues" evidence="8">
    <location>
        <begin position="293"/>
        <end position="302"/>
    </location>
</feature>
<comment type="caution">
    <text evidence="11">The sequence shown here is derived from an EMBL/GenBank/DDBJ whole genome shotgun (WGS) entry which is preliminary data.</text>
</comment>
<feature type="binding site" evidence="7">
    <location>
        <position position="39"/>
    </location>
    <ligand>
        <name>ATP</name>
        <dbReference type="ChEBI" id="CHEBI:30616"/>
    </ligand>
</feature>
<evidence type="ECO:0000256" key="8">
    <source>
        <dbReference type="SAM" id="MobiDB-lite"/>
    </source>
</evidence>
<dbReference type="AlphaFoldDB" id="A0A7W5A922"/>
<dbReference type="GO" id="GO:0004674">
    <property type="term" value="F:protein serine/threonine kinase activity"/>
    <property type="evidence" value="ECO:0007669"/>
    <property type="project" value="UniProtKB-KW"/>
</dbReference>
<dbReference type="RefSeq" id="WP_183549658.1">
    <property type="nucleotide sequence ID" value="NZ_BMQT01000012.1"/>
</dbReference>
<keyword evidence="12" id="KW-1185">Reference proteome</keyword>
<organism evidence="11 12">
    <name type="scientific">Nocardioides albus</name>
    <dbReference type="NCBI Taxonomy" id="1841"/>
    <lineage>
        <taxon>Bacteria</taxon>
        <taxon>Bacillati</taxon>
        <taxon>Actinomycetota</taxon>
        <taxon>Actinomycetes</taxon>
        <taxon>Propionibacteriales</taxon>
        <taxon>Nocardioidaceae</taxon>
        <taxon>Nocardioides</taxon>
    </lineage>
</organism>
<dbReference type="SUPFAM" id="SSF56112">
    <property type="entry name" value="Protein kinase-like (PK-like)"/>
    <property type="match status" value="1"/>
</dbReference>
<feature type="region of interest" description="Disordered" evidence="8">
    <location>
        <begin position="269"/>
        <end position="309"/>
    </location>
</feature>
<keyword evidence="9" id="KW-1133">Transmembrane helix</keyword>
<dbReference type="InterPro" id="IPR000719">
    <property type="entry name" value="Prot_kinase_dom"/>
</dbReference>
<evidence type="ECO:0000313" key="11">
    <source>
        <dbReference type="EMBL" id="MBB3091469.1"/>
    </source>
</evidence>
<evidence type="ECO:0000256" key="4">
    <source>
        <dbReference type="ARBA" id="ARBA00022741"/>
    </source>
</evidence>
<evidence type="ECO:0000256" key="7">
    <source>
        <dbReference type="PROSITE-ProRule" id="PRU10141"/>
    </source>
</evidence>
<evidence type="ECO:0000256" key="3">
    <source>
        <dbReference type="ARBA" id="ARBA00022679"/>
    </source>
</evidence>
<evidence type="ECO:0000256" key="2">
    <source>
        <dbReference type="ARBA" id="ARBA00022527"/>
    </source>
</evidence>
<evidence type="ECO:0000313" key="12">
    <source>
        <dbReference type="Proteomes" id="UP000577707"/>
    </source>
</evidence>
<evidence type="ECO:0000256" key="1">
    <source>
        <dbReference type="ARBA" id="ARBA00012513"/>
    </source>
</evidence>
<dbReference type="Gene3D" id="1.10.510.10">
    <property type="entry name" value="Transferase(Phosphotransferase) domain 1"/>
    <property type="match status" value="1"/>
</dbReference>
<evidence type="ECO:0000256" key="6">
    <source>
        <dbReference type="ARBA" id="ARBA00022840"/>
    </source>
</evidence>
<dbReference type="InterPro" id="IPR008271">
    <property type="entry name" value="Ser/Thr_kinase_AS"/>
</dbReference>
<reference evidence="11 12" key="1">
    <citation type="submission" date="2020-08" db="EMBL/GenBank/DDBJ databases">
        <title>Genomic Encyclopedia of Type Strains, Phase III (KMG-III): the genomes of soil and plant-associated and newly described type strains.</title>
        <authorList>
            <person name="Whitman W."/>
        </authorList>
    </citation>
    <scope>NUCLEOTIDE SEQUENCE [LARGE SCALE GENOMIC DNA]</scope>
    <source>
        <strain evidence="11 12">CECT 3302</strain>
    </source>
</reference>
<keyword evidence="2" id="KW-0723">Serine/threonine-protein kinase</keyword>
<dbReference type="PANTHER" id="PTHR43289:SF6">
    <property type="entry name" value="SERINE_THREONINE-PROTEIN KINASE NEKL-3"/>
    <property type="match status" value="1"/>
</dbReference>
<dbReference type="SMART" id="SM00220">
    <property type="entry name" value="S_TKc"/>
    <property type="match status" value="1"/>
</dbReference>
<name>A0A7W5A922_9ACTN</name>